<evidence type="ECO:0008006" key="4">
    <source>
        <dbReference type="Google" id="ProtNLM"/>
    </source>
</evidence>
<feature type="chain" id="PRO_5047175837" description="DUF4156 domain-containing protein" evidence="1">
    <location>
        <begin position="21"/>
        <end position="101"/>
    </location>
</feature>
<evidence type="ECO:0000313" key="2">
    <source>
        <dbReference type="EMBL" id="MCU9847071.1"/>
    </source>
</evidence>
<dbReference type="PROSITE" id="PS51257">
    <property type="entry name" value="PROKAR_LIPOPROTEIN"/>
    <property type="match status" value="1"/>
</dbReference>
<dbReference type="EMBL" id="JAOVQO010000003">
    <property type="protein sequence ID" value="MCU9847071.1"/>
    <property type="molecule type" value="Genomic_DNA"/>
</dbReference>
<sequence length="101" mass="10472">MKYFFIAAATAVLLAGCAQDPGFFGVAGVRDASAAEVAQCAYVTNIRMAPAAYGPLAGQGVKYARNRMMADARDAGANAIVFDPVTPGADVYELNAAAYRC</sequence>
<comment type="caution">
    <text evidence="2">The sequence shown here is derived from an EMBL/GenBank/DDBJ whole genome shotgun (WGS) entry which is preliminary data.</text>
</comment>
<feature type="signal peptide" evidence="1">
    <location>
        <begin position="1"/>
        <end position="20"/>
    </location>
</feature>
<evidence type="ECO:0000313" key="3">
    <source>
        <dbReference type="Proteomes" id="UP001209535"/>
    </source>
</evidence>
<gene>
    <name evidence="2" type="ORF">OEZ60_03550</name>
</gene>
<reference evidence="2 3" key="1">
    <citation type="submission" date="2022-10" db="EMBL/GenBank/DDBJ databases">
        <title>Defluviimonas sp. nov., isolated from ocean surface sediments.</title>
        <authorList>
            <person name="He W."/>
            <person name="Wang L."/>
            <person name="Zhang D.-F."/>
        </authorList>
    </citation>
    <scope>NUCLEOTIDE SEQUENCE [LARGE SCALE GENOMIC DNA]</scope>
    <source>
        <strain evidence="2 3">WL0024</strain>
    </source>
</reference>
<organism evidence="2 3">
    <name type="scientific">Albidovulum salinarum</name>
    <dbReference type="NCBI Taxonomy" id="2984153"/>
    <lineage>
        <taxon>Bacteria</taxon>
        <taxon>Pseudomonadati</taxon>
        <taxon>Pseudomonadota</taxon>
        <taxon>Alphaproteobacteria</taxon>
        <taxon>Rhodobacterales</taxon>
        <taxon>Paracoccaceae</taxon>
        <taxon>Albidovulum</taxon>
    </lineage>
</organism>
<name>A0ABT2WZG5_9RHOB</name>
<keyword evidence="3" id="KW-1185">Reference proteome</keyword>
<evidence type="ECO:0000256" key="1">
    <source>
        <dbReference type="SAM" id="SignalP"/>
    </source>
</evidence>
<dbReference type="Proteomes" id="UP001209535">
    <property type="component" value="Unassembled WGS sequence"/>
</dbReference>
<protein>
    <recommendedName>
        <fullName evidence="4">DUF4156 domain-containing protein</fullName>
    </recommendedName>
</protein>
<accession>A0ABT2WZG5</accession>
<keyword evidence="1" id="KW-0732">Signal</keyword>
<proteinExistence type="predicted"/>
<dbReference type="RefSeq" id="WP_263333287.1">
    <property type="nucleotide sequence ID" value="NZ_JAOVQO010000003.1"/>
</dbReference>